<comment type="caution">
    <text evidence="6">The sequence shown here is derived from an EMBL/GenBank/DDBJ whole genome shotgun (WGS) entry which is preliminary data.</text>
</comment>
<proteinExistence type="inferred from homology"/>
<feature type="domain" description="S1 motif" evidence="5">
    <location>
        <begin position="401"/>
        <end position="477"/>
    </location>
</feature>
<dbReference type="PANTHER" id="PTHR10724">
    <property type="entry name" value="30S RIBOSOMAL PROTEIN S1"/>
    <property type="match status" value="1"/>
</dbReference>
<protein>
    <recommendedName>
        <fullName evidence="5">S1 motif domain-containing protein</fullName>
    </recommendedName>
</protein>
<organism evidence="6 7">
    <name type="scientific">Actinokineospora fastidiosa</name>
    <dbReference type="NCBI Taxonomy" id="1816"/>
    <lineage>
        <taxon>Bacteria</taxon>
        <taxon>Bacillati</taxon>
        <taxon>Actinomycetota</taxon>
        <taxon>Actinomycetes</taxon>
        <taxon>Pseudonocardiales</taxon>
        <taxon>Pseudonocardiaceae</taxon>
        <taxon>Actinokineospora</taxon>
    </lineage>
</organism>
<keyword evidence="3" id="KW-0687">Ribonucleoprotein</keyword>
<evidence type="ECO:0000313" key="6">
    <source>
        <dbReference type="EMBL" id="GGS45279.1"/>
    </source>
</evidence>
<dbReference type="PANTHER" id="PTHR10724:SF7">
    <property type="entry name" value="SMALL RIBOSOMAL SUBUNIT PROTEIN BS1C"/>
    <property type="match status" value="1"/>
</dbReference>
<dbReference type="Gene3D" id="2.40.50.140">
    <property type="entry name" value="Nucleic acid-binding proteins"/>
    <property type="match status" value="2"/>
</dbReference>
<comment type="similarity">
    <text evidence="1">Belongs to the bacterial ribosomal protein bS1 family.</text>
</comment>
<dbReference type="SUPFAM" id="SSF50249">
    <property type="entry name" value="Nucleic acid-binding proteins"/>
    <property type="match status" value="2"/>
</dbReference>
<dbReference type="PROSITE" id="PS50126">
    <property type="entry name" value="S1"/>
    <property type="match status" value="2"/>
</dbReference>
<keyword evidence="7" id="KW-1185">Reference proteome</keyword>
<keyword evidence="2" id="KW-0689">Ribosomal protein</keyword>
<dbReference type="GO" id="GO:1990904">
    <property type="term" value="C:ribonucleoprotein complex"/>
    <property type="evidence" value="ECO:0007669"/>
    <property type="project" value="UniProtKB-KW"/>
</dbReference>
<gene>
    <name evidence="6" type="ORF">GCM10010171_45430</name>
</gene>
<dbReference type="GO" id="GO:0006412">
    <property type="term" value="P:translation"/>
    <property type="evidence" value="ECO:0007669"/>
    <property type="project" value="TreeGrafter"/>
</dbReference>
<dbReference type="EMBL" id="BMRB01000004">
    <property type="protein sequence ID" value="GGS45279.1"/>
    <property type="molecule type" value="Genomic_DNA"/>
</dbReference>
<dbReference type="InterPro" id="IPR050437">
    <property type="entry name" value="Ribos_protein_bS1-like"/>
</dbReference>
<reference evidence="6" key="1">
    <citation type="journal article" date="2014" name="Int. J. Syst. Evol. Microbiol.">
        <title>Complete genome sequence of Corynebacterium casei LMG S-19264T (=DSM 44701T), isolated from a smear-ripened cheese.</title>
        <authorList>
            <consortium name="US DOE Joint Genome Institute (JGI-PGF)"/>
            <person name="Walter F."/>
            <person name="Albersmeier A."/>
            <person name="Kalinowski J."/>
            <person name="Ruckert C."/>
        </authorList>
    </citation>
    <scope>NUCLEOTIDE SEQUENCE</scope>
    <source>
        <strain evidence="6">JCM 3276</strain>
    </source>
</reference>
<feature type="domain" description="S1 motif" evidence="5">
    <location>
        <begin position="490"/>
        <end position="553"/>
    </location>
</feature>
<evidence type="ECO:0000256" key="3">
    <source>
        <dbReference type="ARBA" id="ARBA00023274"/>
    </source>
</evidence>
<sequence>MVTEWAESLGGIADRRLVWLAAMVSLPPLAPFPLVRQVRRASLGRGTLHLEAELCETPMVTAVAADGIELHPDFRAQARRVLRDRVLEGGLDAEELRQVTRIDTMGLSPLLELEENLVWAYVSQLNPGQTADRLLTDCLLSVVRETRHRILDWAAGALGRLPQPILRTPAAWLLSELCVATRRPAVRLPAPDLDQVDGDLLGEVARLLPTALVGMARDGDVLSFGPIARNRRVAFPVPAIVHKPVTVSWSGPDGPQQTTVDLGGHGVVRLPVGRGEVRLRTVAGRVFTLRPIPPGEPAPEIADLDAKLDVIDEAWRASRTIRAHVTRMISTRTAIVALEGAEGLGALLRSEPADEREGRATGISLGMTLGVRISNFDRVRQRVVCRPAPPEPWTGGDLAVGAELEGRYESSVNFGIFVSLPTSPRGWAGPVVSGLVHTSEFPPSWRWVPPDLAPGDPVRVRILSIDPARRRVALTALDDRPDPLLVHPVGDVVTGTLVKIVPFGVFVRLPSGVEALLHRSEIAAGTRLELGLAMRVRIQAVHEDLGRVNLVTEPRLPQGAPAIEVMPPTQPSGKSTPRQRARAVPPPPSRPGQLDPAEVAEFLRAKLREPGVVHAATLAQQVIERFEPRLHGDRGKWLGMGSFTLMLRSLVPGVRLFGNRVLPPPE</sequence>
<evidence type="ECO:0000313" key="7">
    <source>
        <dbReference type="Proteomes" id="UP000660680"/>
    </source>
</evidence>
<evidence type="ECO:0000259" key="5">
    <source>
        <dbReference type="PROSITE" id="PS50126"/>
    </source>
</evidence>
<evidence type="ECO:0000256" key="2">
    <source>
        <dbReference type="ARBA" id="ARBA00022980"/>
    </source>
</evidence>
<dbReference type="InterPro" id="IPR012340">
    <property type="entry name" value="NA-bd_OB-fold"/>
</dbReference>
<dbReference type="Pfam" id="PF00575">
    <property type="entry name" value="S1"/>
    <property type="match status" value="1"/>
</dbReference>
<dbReference type="InterPro" id="IPR003029">
    <property type="entry name" value="S1_domain"/>
</dbReference>
<dbReference type="GO" id="GO:0003729">
    <property type="term" value="F:mRNA binding"/>
    <property type="evidence" value="ECO:0007669"/>
    <property type="project" value="TreeGrafter"/>
</dbReference>
<accession>A0A918LGS6</accession>
<dbReference type="RefSeq" id="WP_189212596.1">
    <property type="nucleotide sequence ID" value="NZ_BMRB01000004.1"/>
</dbReference>
<evidence type="ECO:0000256" key="1">
    <source>
        <dbReference type="ARBA" id="ARBA00006767"/>
    </source>
</evidence>
<dbReference type="Proteomes" id="UP000660680">
    <property type="component" value="Unassembled WGS sequence"/>
</dbReference>
<name>A0A918LGS6_9PSEU</name>
<feature type="region of interest" description="Disordered" evidence="4">
    <location>
        <begin position="559"/>
        <end position="594"/>
    </location>
</feature>
<evidence type="ECO:0000256" key="4">
    <source>
        <dbReference type="SAM" id="MobiDB-lite"/>
    </source>
</evidence>
<dbReference type="GO" id="GO:0003735">
    <property type="term" value="F:structural constituent of ribosome"/>
    <property type="evidence" value="ECO:0007669"/>
    <property type="project" value="TreeGrafter"/>
</dbReference>
<dbReference type="SMART" id="SM00316">
    <property type="entry name" value="S1"/>
    <property type="match status" value="2"/>
</dbReference>
<reference evidence="6" key="2">
    <citation type="submission" date="2020-09" db="EMBL/GenBank/DDBJ databases">
        <authorList>
            <person name="Sun Q."/>
            <person name="Ohkuma M."/>
        </authorList>
    </citation>
    <scope>NUCLEOTIDE SEQUENCE</scope>
    <source>
        <strain evidence="6">JCM 3276</strain>
    </source>
</reference>
<dbReference type="GO" id="GO:0005840">
    <property type="term" value="C:ribosome"/>
    <property type="evidence" value="ECO:0007669"/>
    <property type="project" value="UniProtKB-KW"/>
</dbReference>
<dbReference type="AlphaFoldDB" id="A0A918LGS6"/>